<evidence type="ECO:0000256" key="5">
    <source>
        <dbReference type="ARBA" id="ARBA00023065"/>
    </source>
</evidence>
<evidence type="ECO:0000313" key="14">
    <source>
        <dbReference type="Proteomes" id="UP001233172"/>
    </source>
</evidence>
<dbReference type="GO" id="GO:0016020">
    <property type="term" value="C:membrane"/>
    <property type="evidence" value="ECO:0007669"/>
    <property type="project" value="UniProtKB-SubCell"/>
</dbReference>
<dbReference type="Pfam" id="PF10613">
    <property type="entry name" value="Lig_chan-Glu_bd"/>
    <property type="match status" value="1"/>
</dbReference>
<sequence length="444" mass="50460">MQPLILPNANILQDIKIESDSKLLWQPLFLIGSAVVRHVTSHSNAELKDDALAVMFEKSTWKEAQILADVITSETPNVQCIYLCIDTQTLQKTFHDLNKMKTRFGVVLVVLNNETLVEDIFNHVMSNNAFHWTALVHVTEWLIITSRRIDRLTKPTCLMPDFITTISFSDRPRNSISVYQKSRTEGLVEVFNFNLGRLQFESYFNFSIRNQYWIQHYSSEFHEKISNLDLDVSDIKRMPTVSTKITDEISSRVRKRGKSYLQSKRSILDGVHLKVSLFVYPDGQAKMVEERKVDNRTVVDGFYVSMLQILQQGLGFTSEVILVNDSGYFGRVDTDGQATGVVGHLTRREAAFTIIPLTMSLDRLKVIDFVSVCPVSEYTKVIYRLPEPGSTIDLSYVNIIQSDLVLIFLMGPLLTMALIGAFLHVMSRSCTLAEPQSCSIEALK</sequence>
<keyword evidence="4 11" id="KW-1133">Transmembrane helix</keyword>
<comment type="caution">
    <text evidence="13">The sequence shown here is derived from an EMBL/GenBank/DDBJ whole genome shotgun (WGS) entry which is preliminary data.</text>
</comment>
<proteinExistence type="predicted"/>
<feature type="domain" description="Ionotropic glutamate receptor L-glutamate and glycine-binding" evidence="12">
    <location>
        <begin position="289"/>
        <end position="370"/>
    </location>
</feature>
<keyword evidence="10" id="KW-0407">Ion channel</keyword>
<evidence type="ECO:0000256" key="6">
    <source>
        <dbReference type="ARBA" id="ARBA00023136"/>
    </source>
</evidence>
<dbReference type="InterPro" id="IPR019594">
    <property type="entry name" value="Glu/Gly-bd"/>
</dbReference>
<reference evidence="13" key="1">
    <citation type="journal article" date="2023" name="PLoS Negl. Trop. Dis.">
        <title>A genome sequence for Biomphalaria pfeifferi, the major vector snail for the human-infecting parasite Schistosoma mansoni.</title>
        <authorList>
            <person name="Bu L."/>
            <person name="Lu L."/>
            <person name="Laidemitt M.R."/>
            <person name="Zhang S.M."/>
            <person name="Mutuku M."/>
            <person name="Mkoji G."/>
            <person name="Steinauer M."/>
            <person name="Loker E.S."/>
        </authorList>
    </citation>
    <scope>NUCLEOTIDE SEQUENCE</scope>
    <source>
        <strain evidence="13">KasaAsao</strain>
    </source>
</reference>
<keyword evidence="7 13" id="KW-0675">Receptor</keyword>
<dbReference type="SUPFAM" id="SSF53850">
    <property type="entry name" value="Periplasmic binding protein-like II"/>
    <property type="match status" value="1"/>
</dbReference>
<evidence type="ECO:0000256" key="3">
    <source>
        <dbReference type="ARBA" id="ARBA00022692"/>
    </source>
</evidence>
<organism evidence="13 14">
    <name type="scientific">Biomphalaria pfeifferi</name>
    <name type="common">Bloodfluke planorb</name>
    <name type="synonym">Freshwater snail</name>
    <dbReference type="NCBI Taxonomy" id="112525"/>
    <lineage>
        <taxon>Eukaryota</taxon>
        <taxon>Metazoa</taxon>
        <taxon>Spiralia</taxon>
        <taxon>Lophotrochozoa</taxon>
        <taxon>Mollusca</taxon>
        <taxon>Gastropoda</taxon>
        <taxon>Heterobranchia</taxon>
        <taxon>Euthyneura</taxon>
        <taxon>Panpulmonata</taxon>
        <taxon>Hygrophila</taxon>
        <taxon>Lymnaeoidea</taxon>
        <taxon>Planorbidae</taxon>
        <taxon>Biomphalaria</taxon>
    </lineage>
</organism>
<accession>A0AAD8BB92</accession>
<keyword evidence="14" id="KW-1185">Reference proteome</keyword>
<dbReference type="Proteomes" id="UP001233172">
    <property type="component" value="Unassembled WGS sequence"/>
</dbReference>
<evidence type="ECO:0000256" key="10">
    <source>
        <dbReference type="ARBA" id="ARBA00023303"/>
    </source>
</evidence>
<evidence type="ECO:0000256" key="2">
    <source>
        <dbReference type="ARBA" id="ARBA00022448"/>
    </source>
</evidence>
<evidence type="ECO:0000256" key="11">
    <source>
        <dbReference type="SAM" id="Phobius"/>
    </source>
</evidence>
<reference evidence="13" key="2">
    <citation type="submission" date="2023-04" db="EMBL/GenBank/DDBJ databases">
        <authorList>
            <person name="Bu L."/>
            <person name="Lu L."/>
            <person name="Laidemitt M.R."/>
            <person name="Zhang S.M."/>
            <person name="Mutuku M."/>
            <person name="Mkoji G."/>
            <person name="Steinauer M."/>
            <person name="Loker E.S."/>
        </authorList>
    </citation>
    <scope>NUCLEOTIDE SEQUENCE</scope>
    <source>
        <strain evidence="13">KasaAsao</strain>
        <tissue evidence="13">Whole Snail</tissue>
    </source>
</reference>
<evidence type="ECO:0000256" key="4">
    <source>
        <dbReference type="ARBA" id="ARBA00022989"/>
    </source>
</evidence>
<feature type="transmembrane region" description="Helical" evidence="11">
    <location>
        <begin position="404"/>
        <end position="425"/>
    </location>
</feature>
<dbReference type="EMBL" id="JASAOG010000103">
    <property type="protein sequence ID" value="KAK0051490.1"/>
    <property type="molecule type" value="Genomic_DNA"/>
</dbReference>
<dbReference type="GO" id="GO:0015276">
    <property type="term" value="F:ligand-gated monoatomic ion channel activity"/>
    <property type="evidence" value="ECO:0007669"/>
    <property type="project" value="InterPro"/>
</dbReference>
<keyword evidence="3 11" id="KW-0812">Transmembrane</keyword>
<name>A0AAD8BB92_BIOPF</name>
<gene>
    <name evidence="13" type="ORF">Bpfe_019069</name>
</gene>
<keyword evidence="9" id="KW-1071">Ligand-gated ion channel</keyword>
<keyword evidence="5" id="KW-0406">Ion transport</keyword>
<dbReference type="AlphaFoldDB" id="A0AAD8BB92"/>
<keyword evidence="6 11" id="KW-0472">Membrane</keyword>
<protein>
    <submittedName>
        <fullName evidence="13">Glutamate receptor ionotropic kainate 2</fullName>
    </submittedName>
</protein>
<keyword evidence="8" id="KW-0325">Glycoprotein</keyword>
<evidence type="ECO:0000313" key="13">
    <source>
        <dbReference type="EMBL" id="KAK0051490.1"/>
    </source>
</evidence>
<evidence type="ECO:0000256" key="9">
    <source>
        <dbReference type="ARBA" id="ARBA00023286"/>
    </source>
</evidence>
<evidence type="ECO:0000259" key="12">
    <source>
        <dbReference type="Pfam" id="PF10613"/>
    </source>
</evidence>
<evidence type="ECO:0000256" key="1">
    <source>
        <dbReference type="ARBA" id="ARBA00004141"/>
    </source>
</evidence>
<comment type="subcellular location">
    <subcellularLocation>
        <location evidence="1">Membrane</location>
        <topology evidence="1">Multi-pass membrane protein</topology>
    </subcellularLocation>
</comment>
<evidence type="ECO:0000256" key="8">
    <source>
        <dbReference type="ARBA" id="ARBA00023180"/>
    </source>
</evidence>
<evidence type="ECO:0000256" key="7">
    <source>
        <dbReference type="ARBA" id="ARBA00023170"/>
    </source>
</evidence>
<keyword evidence="2" id="KW-0813">Transport</keyword>
<dbReference type="Gene3D" id="3.40.190.10">
    <property type="entry name" value="Periplasmic binding protein-like II"/>
    <property type="match status" value="1"/>
</dbReference>